<dbReference type="GO" id="GO:0006629">
    <property type="term" value="P:lipid metabolic process"/>
    <property type="evidence" value="ECO:0007669"/>
    <property type="project" value="InterPro"/>
</dbReference>
<gene>
    <name evidence="4" type="ORF">TI39_contig4211g00002</name>
</gene>
<evidence type="ECO:0000259" key="3">
    <source>
        <dbReference type="Pfam" id="PF01764"/>
    </source>
</evidence>
<feature type="region of interest" description="Disordered" evidence="2">
    <location>
        <begin position="47"/>
        <end position="127"/>
    </location>
</feature>
<dbReference type="InterPro" id="IPR029058">
    <property type="entry name" value="AB_hydrolase_fold"/>
</dbReference>
<dbReference type="PANTHER" id="PTHR46023:SF6">
    <property type="entry name" value="LIPASE CLASS 3 FAMILY PROTEIN"/>
    <property type="match status" value="1"/>
</dbReference>
<dbReference type="Proteomes" id="UP000033647">
    <property type="component" value="Unassembled WGS sequence"/>
</dbReference>
<dbReference type="Pfam" id="PF01764">
    <property type="entry name" value="Lipase_3"/>
    <property type="match status" value="1"/>
</dbReference>
<protein>
    <recommendedName>
        <fullName evidence="3">Fungal lipase-type domain-containing protein</fullName>
    </recommendedName>
</protein>
<dbReference type="OrthoDB" id="438440at2759"/>
<feature type="domain" description="Fungal lipase-type" evidence="3">
    <location>
        <begin position="282"/>
        <end position="430"/>
    </location>
</feature>
<keyword evidence="1" id="KW-0175">Coiled coil</keyword>
<dbReference type="EMBL" id="LAFY01004170">
    <property type="protein sequence ID" value="KJX94182.1"/>
    <property type="molecule type" value="Genomic_DNA"/>
</dbReference>
<proteinExistence type="predicted"/>
<dbReference type="CDD" id="cd00519">
    <property type="entry name" value="Lipase_3"/>
    <property type="match status" value="1"/>
</dbReference>
<dbReference type="SUPFAM" id="SSF53474">
    <property type="entry name" value="alpha/beta-Hydrolases"/>
    <property type="match status" value="1"/>
</dbReference>
<organism evidence="4 5">
    <name type="scientific">Zymoseptoria brevis</name>
    <dbReference type="NCBI Taxonomy" id="1047168"/>
    <lineage>
        <taxon>Eukaryota</taxon>
        <taxon>Fungi</taxon>
        <taxon>Dikarya</taxon>
        <taxon>Ascomycota</taxon>
        <taxon>Pezizomycotina</taxon>
        <taxon>Dothideomycetes</taxon>
        <taxon>Dothideomycetidae</taxon>
        <taxon>Mycosphaerellales</taxon>
        <taxon>Mycosphaerellaceae</taxon>
        <taxon>Zymoseptoria</taxon>
    </lineage>
</organism>
<evidence type="ECO:0000256" key="1">
    <source>
        <dbReference type="SAM" id="Coils"/>
    </source>
</evidence>
<name>A0A0F4GAZ7_9PEZI</name>
<dbReference type="STRING" id="1047168.A0A0F4GAZ7"/>
<keyword evidence="5" id="KW-1185">Reference proteome</keyword>
<dbReference type="AlphaFoldDB" id="A0A0F4GAZ7"/>
<reference evidence="4 5" key="1">
    <citation type="submission" date="2015-03" db="EMBL/GenBank/DDBJ databases">
        <title>RNA-seq based gene annotation and comparative genomics of four Zymoseptoria species reveal species-specific pathogenicity related genes and transposable element activity.</title>
        <authorList>
            <person name="Grandaubert J."/>
            <person name="Bhattacharyya A."/>
            <person name="Stukenbrock E.H."/>
        </authorList>
    </citation>
    <scope>NUCLEOTIDE SEQUENCE [LARGE SCALE GENOMIC DNA]</scope>
    <source>
        <strain evidence="4 5">Zb18110</strain>
    </source>
</reference>
<evidence type="ECO:0000256" key="2">
    <source>
        <dbReference type="SAM" id="MobiDB-lite"/>
    </source>
</evidence>
<comment type="caution">
    <text evidence="4">The sequence shown here is derived from an EMBL/GenBank/DDBJ whole genome shotgun (WGS) entry which is preliminary data.</text>
</comment>
<evidence type="ECO:0000313" key="5">
    <source>
        <dbReference type="Proteomes" id="UP000033647"/>
    </source>
</evidence>
<dbReference type="PANTHER" id="PTHR46023">
    <property type="entry name" value="LIPASE CLASS 3 PROTEIN-LIKE"/>
    <property type="match status" value="1"/>
</dbReference>
<accession>A0A0F4GAZ7</accession>
<dbReference type="Gene3D" id="3.40.50.1820">
    <property type="entry name" value="alpha/beta hydrolase"/>
    <property type="match status" value="1"/>
</dbReference>
<evidence type="ECO:0000313" key="4">
    <source>
        <dbReference type="EMBL" id="KJX94182.1"/>
    </source>
</evidence>
<dbReference type="InterPro" id="IPR002921">
    <property type="entry name" value="Fungal_lipase-type"/>
</dbReference>
<feature type="coiled-coil region" evidence="1">
    <location>
        <begin position="153"/>
        <end position="189"/>
    </location>
</feature>
<sequence length="542" mass="60745">MFDFTCRRHDHVNASTALSPRPKHRYAGQAYDYGGSYASLPPCYSSQTAIAPRSPPPPYDEDPGPYRHQGYAMSPRPQKYQSQQHLPVNYAQRPCRQKDSGASQVHGTRLQKPNPYRGQKARNSDANLLGRPLPRFFNDCPVVRTMNQSAAACDRLGARVNEVLARLDAEEQDLEITRLDEDMRRANIESSKEKPIEQPRCGTIDFRKTWQYANSRLPPHMPSMKMYVATWQIVCMAAQASLDVYRRPQKEEKEDYVKADWRQGTKAMVIKSRPVDDRNLIVIAIRGSKWNIIDWAVNFRPAPSEPIGFLDDEGNACHAGFLQVARAMVAPIAARLRNMLEQNPSRASSSLLFTGHSAGGAVASLLYMHMMATTFESELNLLTGYFKRVHCVTFGTPPLTFLPLQNPPGKKYERNVFLSFANEGDPVVRADRQYLSTLTRIIAAPSPLSDASLKQRMKQGNTSAADLKPLKWKVPPATLSNAGRTVLLRERPGKKGTVEAVQVTDEQLRGVIFGDPEMHHMDLYKRRIDELAIAAVTGAKVG</sequence>